<evidence type="ECO:0000313" key="3">
    <source>
        <dbReference type="Proteomes" id="UP000830198"/>
    </source>
</evidence>
<organism evidence="2 3">
    <name type="scientific">Chitinophaga filiformis</name>
    <name type="common">Myxococcus filiformis</name>
    <name type="synonym">Flexibacter filiformis</name>
    <dbReference type="NCBI Taxonomy" id="104663"/>
    <lineage>
        <taxon>Bacteria</taxon>
        <taxon>Pseudomonadati</taxon>
        <taxon>Bacteroidota</taxon>
        <taxon>Chitinophagia</taxon>
        <taxon>Chitinophagales</taxon>
        <taxon>Chitinophagaceae</taxon>
        <taxon>Chitinophaga</taxon>
    </lineage>
</organism>
<gene>
    <name evidence="2" type="ORF">MYF79_17255</name>
</gene>
<name>A0ABY4HSW9_CHIFI</name>
<protein>
    <submittedName>
        <fullName evidence="2">DUF2911 domain-containing protein</fullName>
    </submittedName>
</protein>
<dbReference type="InterPro" id="IPR021314">
    <property type="entry name" value="DUF2911"/>
</dbReference>
<accession>A0ABY4HSW9</accession>
<proteinExistence type="predicted"/>
<sequence length="294" mass="34247">MKTLLTIVFLITACTSFSQSVFPSLSPKGRIEQTVGLTNIAVDYERPAARGRKVFGELVKYDKLWRTGAGNCTKITFSKPVVIDNKKIDKGTYSVFTIPGANEWTVIFNTDTTLYGTARYDEKKDLFRFKVKPKPTSRYYESLTVDIDVIPNNAVVYITWEKTQVSFPVETETDKMVDIFIQQKLLTGMSKDPDEYAAASEYYFYMDKELDRALILMDRAIGIRKDAWYYRQKLDILEKQMKYQEAIDFANIAMSIDKQRTEWDLKTKQLSENEYRERIEFFKNKLNGKRKSIK</sequence>
<evidence type="ECO:0000256" key="1">
    <source>
        <dbReference type="SAM" id="SignalP"/>
    </source>
</evidence>
<dbReference type="EMBL" id="CP095855">
    <property type="protein sequence ID" value="UPK66685.1"/>
    <property type="molecule type" value="Genomic_DNA"/>
</dbReference>
<dbReference type="Proteomes" id="UP000830198">
    <property type="component" value="Chromosome"/>
</dbReference>
<feature type="chain" id="PRO_5045935883" evidence="1">
    <location>
        <begin position="21"/>
        <end position="294"/>
    </location>
</feature>
<keyword evidence="3" id="KW-1185">Reference proteome</keyword>
<feature type="signal peptide" evidence="1">
    <location>
        <begin position="1"/>
        <end position="20"/>
    </location>
</feature>
<evidence type="ECO:0000313" key="2">
    <source>
        <dbReference type="EMBL" id="UPK66685.1"/>
    </source>
</evidence>
<reference evidence="2 3" key="1">
    <citation type="submission" date="2022-04" db="EMBL/GenBank/DDBJ databases">
        <title>The arsenic-methylating capacity of Chitinophaga filiformis YT5 during chitin decomposition.</title>
        <authorList>
            <person name="Chen G."/>
            <person name="Liang Y."/>
        </authorList>
    </citation>
    <scope>NUCLEOTIDE SEQUENCE [LARGE SCALE GENOMIC DNA]</scope>
    <source>
        <strain evidence="2 3">YT5</strain>
    </source>
</reference>
<dbReference type="Pfam" id="PF11138">
    <property type="entry name" value="DUF2911"/>
    <property type="match status" value="1"/>
</dbReference>
<dbReference type="RefSeq" id="WP_247808895.1">
    <property type="nucleotide sequence ID" value="NZ_CP095855.1"/>
</dbReference>
<keyword evidence="1" id="KW-0732">Signal</keyword>